<gene>
    <name evidence="2" type="ORF">CLV85_0439</name>
</gene>
<feature type="region of interest" description="Disordered" evidence="1">
    <location>
        <begin position="73"/>
        <end position="143"/>
    </location>
</feature>
<reference evidence="2 3" key="1">
    <citation type="submission" date="2017-11" db="EMBL/GenBank/DDBJ databases">
        <title>Genomic Encyclopedia of Archaeal and Bacterial Type Strains, Phase II (KMG-II): From Individual Species to Whole Genera.</title>
        <authorList>
            <person name="Goeker M."/>
        </authorList>
    </citation>
    <scope>NUCLEOTIDE SEQUENCE [LARGE SCALE GENOMIC DNA]</scope>
    <source>
        <strain evidence="2 3">DSM 16400</strain>
    </source>
</reference>
<dbReference type="EMBL" id="PGFH01000001">
    <property type="protein sequence ID" value="PJJ81268.1"/>
    <property type="molecule type" value="Genomic_DNA"/>
</dbReference>
<feature type="compositionally biased region" description="Basic and acidic residues" evidence="1">
    <location>
        <begin position="73"/>
        <end position="89"/>
    </location>
</feature>
<keyword evidence="3" id="KW-1185">Reference proteome</keyword>
<name>A0A2M9D6K9_9MICO</name>
<comment type="caution">
    <text evidence="2">The sequence shown here is derived from an EMBL/GenBank/DDBJ whole genome shotgun (WGS) entry which is preliminary data.</text>
</comment>
<dbReference type="AlphaFoldDB" id="A0A2M9D6K9"/>
<proteinExistence type="predicted"/>
<dbReference type="InterPro" id="IPR049457">
    <property type="entry name" value="Emfourin"/>
</dbReference>
<organism evidence="2 3">
    <name type="scientific">Salinibacterium amurskyense</name>
    <dbReference type="NCBI Taxonomy" id="205941"/>
    <lineage>
        <taxon>Bacteria</taxon>
        <taxon>Bacillati</taxon>
        <taxon>Actinomycetota</taxon>
        <taxon>Actinomycetes</taxon>
        <taxon>Micrococcales</taxon>
        <taxon>Microbacteriaceae</taxon>
        <taxon>Salinibacterium</taxon>
    </lineage>
</organism>
<feature type="compositionally biased region" description="Basic and acidic residues" evidence="1">
    <location>
        <begin position="113"/>
        <end position="131"/>
    </location>
</feature>
<evidence type="ECO:0000256" key="1">
    <source>
        <dbReference type="SAM" id="MobiDB-lite"/>
    </source>
</evidence>
<accession>A0A2M9D6K9</accession>
<protein>
    <submittedName>
        <fullName evidence="2">Uncharacterized protein</fullName>
    </submittedName>
</protein>
<evidence type="ECO:0000313" key="2">
    <source>
        <dbReference type="EMBL" id="PJJ81268.1"/>
    </source>
</evidence>
<dbReference type="Proteomes" id="UP000231742">
    <property type="component" value="Unassembled WGS sequence"/>
</dbReference>
<dbReference type="Pfam" id="PF20242">
    <property type="entry name" value="Emfourin"/>
    <property type="match status" value="1"/>
</dbReference>
<evidence type="ECO:0000313" key="3">
    <source>
        <dbReference type="Proteomes" id="UP000231742"/>
    </source>
</evidence>
<sequence>MWRSGGLLGRRVEWAVVVDEQPDPDQWYVLIAEIPWNEHPAESTMPDRYTYEIHCEPHEAVVPEQQLVGPWRELVDRVREADSSPRRPQPESQPAPECDAEASPATETEDSSDAQHETDPLGGTDEPHEPDPLGGADEPDGER</sequence>